<evidence type="ECO:0000313" key="1">
    <source>
        <dbReference type="EMBL" id="SHE54447.1"/>
    </source>
</evidence>
<dbReference type="OrthoDB" id="1755031at2"/>
<evidence type="ECO:0008006" key="3">
    <source>
        <dbReference type="Google" id="ProtNLM"/>
    </source>
</evidence>
<gene>
    <name evidence="1" type="ORF">SAMN05443638_104147</name>
</gene>
<sequence>MKEIKLINELTKLDKKTLVERALKLSEEVGEVSESVLSYNKSCGCSYKGKTKEDVIEECVDTIIVALSIISQCSENDIDEEYINTIFHKKLSKWENTSLKSK</sequence>
<dbReference type="EMBL" id="FQVM01000004">
    <property type="protein sequence ID" value="SHE54447.1"/>
    <property type="molecule type" value="Genomic_DNA"/>
</dbReference>
<reference evidence="1 2" key="1">
    <citation type="submission" date="2016-11" db="EMBL/GenBank/DDBJ databases">
        <authorList>
            <person name="Jaros S."/>
            <person name="Januszkiewicz K."/>
            <person name="Wedrychowicz H."/>
        </authorList>
    </citation>
    <scope>NUCLEOTIDE SEQUENCE [LARGE SCALE GENOMIC DNA]</scope>
    <source>
        <strain evidence="1 2">DSM 2631</strain>
    </source>
</reference>
<dbReference type="SUPFAM" id="SSF101386">
    <property type="entry name" value="all-alpha NTP pyrophosphatases"/>
    <property type="match status" value="1"/>
</dbReference>
<proteinExistence type="predicted"/>
<organism evidence="1 2">
    <name type="scientific">Clostridium fallax</name>
    <dbReference type="NCBI Taxonomy" id="1533"/>
    <lineage>
        <taxon>Bacteria</taxon>
        <taxon>Bacillati</taxon>
        <taxon>Bacillota</taxon>
        <taxon>Clostridia</taxon>
        <taxon>Eubacteriales</taxon>
        <taxon>Clostridiaceae</taxon>
        <taxon>Clostridium</taxon>
    </lineage>
</organism>
<name>A0A1M4UCW3_9CLOT</name>
<dbReference type="RefSeq" id="WP_072893382.1">
    <property type="nucleotide sequence ID" value="NZ_FQVM01000004.1"/>
</dbReference>
<dbReference type="InterPro" id="IPR044548">
    <property type="entry name" value="AF0060_NTP-PPase_MazG-like"/>
</dbReference>
<dbReference type="Gene3D" id="1.10.287.1080">
    <property type="entry name" value="MazG-like"/>
    <property type="match status" value="1"/>
</dbReference>
<evidence type="ECO:0000313" key="2">
    <source>
        <dbReference type="Proteomes" id="UP000184035"/>
    </source>
</evidence>
<dbReference type="AlphaFoldDB" id="A0A1M4UCW3"/>
<protein>
    <recommendedName>
        <fullName evidence="3">MazG nucleotide pyrophosphohydrolase domain-containing protein</fullName>
    </recommendedName>
</protein>
<accession>A0A1M4UCW3</accession>
<keyword evidence="2" id="KW-1185">Reference proteome</keyword>
<dbReference type="Proteomes" id="UP000184035">
    <property type="component" value="Unassembled WGS sequence"/>
</dbReference>
<dbReference type="STRING" id="1533.SAMN05443638_104147"/>
<dbReference type="CDD" id="cd11533">
    <property type="entry name" value="NTP-PPase_Af0060_like"/>
    <property type="match status" value="1"/>
</dbReference>